<keyword evidence="3 11" id="KW-0813">Transport</keyword>
<dbReference type="SUPFAM" id="SSF103506">
    <property type="entry name" value="Mitochondrial carrier"/>
    <property type="match status" value="1"/>
</dbReference>
<comment type="caution">
    <text evidence="12">The sequence shown here is derived from an EMBL/GenBank/DDBJ whole genome shotgun (WGS) entry which is preliminary data.</text>
</comment>
<accession>A0A9P4IQ74</accession>
<dbReference type="InterPro" id="IPR049563">
    <property type="entry name" value="TXTP-like"/>
</dbReference>
<dbReference type="EMBL" id="ML996095">
    <property type="protein sequence ID" value="KAF2147676.1"/>
    <property type="molecule type" value="Genomic_DNA"/>
</dbReference>
<feature type="repeat" description="Solcar" evidence="10">
    <location>
        <begin position="105"/>
        <end position="195"/>
    </location>
</feature>
<feature type="repeat" description="Solcar" evidence="10">
    <location>
        <begin position="203"/>
        <end position="285"/>
    </location>
</feature>
<dbReference type="PRINTS" id="PR00926">
    <property type="entry name" value="MITOCARRIER"/>
</dbReference>
<gene>
    <name evidence="12" type="ORF">K461DRAFT_298297</name>
</gene>
<keyword evidence="7" id="KW-1133">Transmembrane helix</keyword>
<reference evidence="12" key="1">
    <citation type="journal article" date="2020" name="Stud. Mycol.">
        <title>101 Dothideomycetes genomes: a test case for predicting lifestyles and emergence of pathogens.</title>
        <authorList>
            <person name="Haridas S."/>
            <person name="Albert R."/>
            <person name="Binder M."/>
            <person name="Bloem J."/>
            <person name="Labutti K."/>
            <person name="Salamov A."/>
            <person name="Andreopoulos B."/>
            <person name="Baker S."/>
            <person name="Barry K."/>
            <person name="Bills G."/>
            <person name="Bluhm B."/>
            <person name="Cannon C."/>
            <person name="Castanera R."/>
            <person name="Culley D."/>
            <person name="Daum C."/>
            <person name="Ezra D."/>
            <person name="Gonzalez J."/>
            <person name="Henrissat B."/>
            <person name="Kuo A."/>
            <person name="Liang C."/>
            <person name="Lipzen A."/>
            <person name="Lutzoni F."/>
            <person name="Magnuson J."/>
            <person name="Mondo S."/>
            <person name="Nolan M."/>
            <person name="Ohm R."/>
            <person name="Pangilinan J."/>
            <person name="Park H.-J."/>
            <person name="Ramirez L."/>
            <person name="Alfaro M."/>
            <person name="Sun H."/>
            <person name="Tritt A."/>
            <person name="Yoshinaga Y."/>
            <person name="Zwiers L.-H."/>
            <person name="Turgeon B."/>
            <person name="Goodwin S."/>
            <person name="Spatafora J."/>
            <person name="Crous P."/>
            <person name="Grigoriev I."/>
        </authorList>
    </citation>
    <scope>NUCLEOTIDE SEQUENCE</scope>
    <source>
        <strain evidence="12">CBS 260.36</strain>
    </source>
</reference>
<sequence>MSHGNSQETGPLVSLIAGGTAGGIEATLTYPFEFAKTRVQLKSDGTVYSKNPFKVVGDVIKQEGITALYKGCSSLVIGTVAKDAIRFMTFDRIKAAFEDKETGQLSAIRSLLAGMSAGVVASTFAVTPTERIKTALIDDARSSGPRRFRGAIHATTTLVAENGLRDIYRGYATTTLKQMGTTSVRMGSYNILKDYESARNIPQTTLVNFGNGAVAGIVTTYLTQPFDVIKTRAQSAKGAGTVEAFNSIMADYGVRGFWKGTVMRLGRTVFAGGILFTAYESTVKVLKTVLPQYD</sequence>
<dbReference type="OrthoDB" id="44467at2759"/>
<evidence type="ECO:0000256" key="9">
    <source>
        <dbReference type="ARBA" id="ARBA00023136"/>
    </source>
</evidence>
<dbReference type="PROSITE" id="PS50920">
    <property type="entry name" value="SOLCAR"/>
    <property type="match status" value="3"/>
</dbReference>
<dbReference type="GO" id="GO:0005743">
    <property type="term" value="C:mitochondrial inner membrane"/>
    <property type="evidence" value="ECO:0007669"/>
    <property type="project" value="UniProtKB-SubCell"/>
</dbReference>
<dbReference type="GO" id="GO:0006843">
    <property type="term" value="P:mitochondrial citrate transmembrane transport"/>
    <property type="evidence" value="ECO:0007669"/>
    <property type="project" value="TreeGrafter"/>
</dbReference>
<proteinExistence type="inferred from homology"/>
<evidence type="ECO:0000256" key="3">
    <source>
        <dbReference type="ARBA" id="ARBA00022448"/>
    </source>
</evidence>
<evidence type="ECO:0000256" key="4">
    <source>
        <dbReference type="ARBA" id="ARBA00022692"/>
    </source>
</evidence>
<comment type="similarity">
    <text evidence="2 11">Belongs to the mitochondrial carrier (TC 2.A.29) family.</text>
</comment>
<keyword evidence="13" id="KW-1185">Reference proteome</keyword>
<keyword evidence="5" id="KW-0677">Repeat</keyword>
<comment type="subcellular location">
    <subcellularLocation>
        <location evidence="1">Mitochondrion inner membrane</location>
        <topology evidence="1">Multi-pass membrane protein</topology>
    </subcellularLocation>
</comment>
<evidence type="ECO:0000256" key="7">
    <source>
        <dbReference type="ARBA" id="ARBA00022989"/>
    </source>
</evidence>
<dbReference type="PANTHER" id="PTHR45788:SF3">
    <property type="entry name" value="TRICARBOXYLATE TRANSPORT PROTEIN"/>
    <property type="match status" value="1"/>
</dbReference>
<evidence type="ECO:0000256" key="1">
    <source>
        <dbReference type="ARBA" id="ARBA00004448"/>
    </source>
</evidence>
<name>A0A9P4IQ74_9PEZI</name>
<evidence type="ECO:0000256" key="5">
    <source>
        <dbReference type="ARBA" id="ARBA00022737"/>
    </source>
</evidence>
<evidence type="ECO:0000256" key="8">
    <source>
        <dbReference type="ARBA" id="ARBA00023128"/>
    </source>
</evidence>
<evidence type="ECO:0000256" key="11">
    <source>
        <dbReference type="RuleBase" id="RU000488"/>
    </source>
</evidence>
<keyword evidence="6" id="KW-0999">Mitochondrion inner membrane</keyword>
<dbReference type="Gene3D" id="1.50.40.10">
    <property type="entry name" value="Mitochondrial carrier domain"/>
    <property type="match status" value="1"/>
</dbReference>
<protein>
    <submittedName>
        <fullName evidence="12">Tricarboxylate transport protein, mitochondrial</fullName>
    </submittedName>
</protein>
<dbReference type="Proteomes" id="UP000799439">
    <property type="component" value="Unassembled WGS sequence"/>
</dbReference>
<dbReference type="GO" id="GO:0071913">
    <property type="term" value="F:citrate secondary active transmembrane transporter activity"/>
    <property type="evidence" value="ECO:0007669"/>
    <property type="project" value="TreeGrafter"/>
</dbReference>
<evidence type="ECO:0000313" key="13">
    <source>
        <dbReference type="Proteomes" id="UP000799439"/>
    </source>
</evidence>
<dbReference type="Pfam" id="PF00153">
    <property type="entry name" value="Mito_carr"/>
    <property type="match status" value="3"/>
</dbReference>
<evidence type="ECO:0000256" key="2">
    <source>
        <dbReference type="ARBA" id="ARBA00006375"/>
    </source>
</evidence>
<dbReference type="InterPro" id="IPR018108">
    <property type="entry name" value="MCP_transmembrane"/>
</dbReference>
<feature type="repeat" description="Solcar" evidence="10">
    <location>
        <begin position="9"/>
        <end position="96"/>
    </location>
</feature>
<dbReference type="InterPro" id="IPR023395">
    <property type="entry name" value="MCP_dom_sf"/>
</dbReference>
<evidence type="ECO:0000256" key="10">
    <source>
        <dbReference type="PROSITE-ProRule" id="PRU00282"/>
    </source>
</evidence>
<keyword evidence="8" id="KW-0496">Mitochondrion</keyword>
<dbReference type="PANTHER" id="PTHR45788">
    <property type="entry name" value="SUCCINATE/FUMARATE MITOCHONDRIAL TRANSPORTER-RELATED"/>
    <property type="match status" value="1"/>
</dbReference>
<keyword evidence="4 10" id="KW-0812">Transmembrane</keyword>
<organism evidence="12 13">
    <name type="scientific">Myriangium duriaei CBS 260.36</name>
    <dbReference type="NCBI Taxonomy" id="1168546"/>
    <lineage>
        <taxon>Eukaryota</taxon>
        <taxon>Fungi</taxon>
        <taxon>Dikarya</taxon>
        <taxon>Ascomycota</taxon>
        <taxon>Pezizomycotina</taxon>
        <taxon>Dothideomycetes</taxon>
        <taxon>Dothideomycetidae</taxon>
        <taxon>Myriangiales</taxon>
        <taxon>Myriangiaceae</taxon>
        <taxon>Myriangium</taxon>
    </lineage>
</organism>
<keyword evidence="9 10" id="KW-0472">Membrane</keyword>
<evidence type="ECO:0000313" key="12">
    <source>
        <dbReference type="EMBL" id="KAF2147676.1"/>
    </source>
</evidence>
<dbReference type="AlphaFoldDB" id="A0A9P4IQ74"/>
<dbReference type="InterPro" id="IPR002067">
    <property type="entry name" value="MCP"/>
</dbReference>
<evidence type="ECO:0000256" key="6">
    <source>
        <dbReference type="ARBA" id="ARBA00022792"/>
    </source>
</evidence>